<evidence type="ECO:0000313" key="4">
    <source>
        <dbReference type="Proteomes" id="UP000230779"/>
    </source>
</evidence>
<organism evidence="3 4">
    <name type="scientific">Candidatus Kerfeldbacteria bacterium CG_4_10_14_0_8_um_filter_42_10</name>
    <dbReference type="NCBI Taxonomy" id="2014248"/>
    <lineage>
        <taxon>Bacteria</taxon>
        <taxon>Candidatus Kerfeldiibacteriota</taxon>
    </lineage>
</organism>
<accession>A0A2M7RJV9</accession>
<comment type="caution">
    <text evidence="3">The sequence shown here is derived from an EMBL/GenBank/DDBJ whole genome shotgun (WGS) entry which is preliminary data.</text>
</comment>
<gene>
    <name evidence="3" type="ORF">COY66_01585</name>
</gene>
<evidence type="ECO:0000256" key="1">
    <source>
        <dbReference type="SAM" id="MobiDB-lite"/>
    </source>
</evidence>
<dbReference type="Gene3D" id="2.60.40.10">
    <property type="entry name" value="Immunoglobulins"/>
    <property type="match status" value="2"/>
</dbReference>
<evidence type="ECO:0000259" key="2">
    <source>
        <dbReference type="PROSITE" id="PS50853"/>
    </source>
</evidence>
<name>A0A2M7RJV9_9BACT</name>
<feature type="compositionally biased region" description="Polar residues" evidence="1">
    <location>
        <begin position="261"/>
        <end position="271"/>
    </location>
</feature>
<proteinExistence type="predicted"/>
<sequence length="271" mass="30467">MATLGVAIYIFMGGTKKAEEDSFLFGNEDVTSDSTTFINLNTSIFSDKQVTGLRDRTTEPYTNQYSGVSYNKDTIVPPEGMSVYDPKVGKKLIIYWDKVDSGSTVRIYRSEIQDKIGEVLVDKLSDENNYQDTNLKNGAYYYYTVRTVNSEGKESSNTKQVVGIPTDSFAPQNPTGIAIRDLLTGDKIEISWINPSDLDFDHIRIYRSQKEGELGTTILDKKTEETKFIDDTVQTGITYYYTITAIDQSGNESEKTLLPSDRNSSPFEPLF</sequence>
<dbReference type="Proteomes" id="UP000230779">
    <property type="component" value="Unassembled WGS sequence"/>
</dbReference>
<dbReference type="InterPro" id="IPR003961">
    <property type="entry name" value="FN3_dom"/>
</dbReference>
<dbReference type="AlphaFoldDB" id="A0A2M7RJV9"/>
<dbReference type="PROSITE" id="PS50853">
    <property type="entry name" value="FN3"/>
    <property type="match status" value="2"/>
</dbReference>
<dbReference type="EMBL" id="PFMD01000020">
    <property type="protein sequence ID" value="PIY97045.1"/>
    <property type="molecule type" value="Genomic_DNA"/>
</dbReference>
<dbReference type="SMART" id="SM00060">
    <property type="entry name" value="FN3"/>
    <property type="match status" value="2"/>
</dbReference>
<dbReference type="InterPro" id="IPR036116">
    <property type="entry name" value="FN3_sf"/>
</dbReference>
<dbReference type="InterPro" id="IPR013783">
    <property type="entry name" value="Ig-like_fold"/>
</dbReference>
<dbReference type="CDD" id="cd00063">
    <property type="entry name" value="FN3"/>
    <property type="match status" value="1"/>
</dbReference>
<protein>
    <recommendedName>
        <fullName evidence="2">Fibronectin type-III domain-containing protein</fullName>
    </recommendedName>
</protein>
<feature type="region of interest" description="Disordered" evidence="1">
    <location>
        <begin position="251"/>
        <end position="271"/>
    </location>
</feature>
<evidence type="ECO:0000313" key="3">
    <source>
        <dbReference type="EMBL" id="PIY97045.1"/>
    </source>
</evidence>
<feature type="domain" description="Fibronectin type-III" evidence="2">
    <location>
        <begin position="77"/>
        <end position="169"/>
    </location>
</feature>
<dbReference type="SUPFAM" id="SSF49265">
    <property type="entry name" value="Fibronectin type III"/>
    <property type="match status" value="1"/>
</dbReference>
<reference evidence="3 4" key="1">
    <citation type="submission" date="2017-09" db="EMBL/GenBank/DDBJ databases">
        <title>Depth-based differentiation of microbial function through sediment-hosted aquifers and enrichment of novel symbionts in the deep terrestrial subsurface.</title>
        <authorList>
            <person name="Probst A.J."/>
            <person name="Ladd B."/>
            <person name="Jarett J.K."/>
            <person name="Geller-Mcgrath D.E."/>
            <person name="Sieber C.M."/>
            <person name="Emerson J.B."/>
            <person name="Anantharaman K."/>
            <person name="Thomas B.C."/>
            <person name="Malmstrom R."/>
            <person name="Stieglmeier M."/>
            <person name="Klingl A."/>
            <person name="Woyke T."/>
            <person name="Ryan C.M."/>
            <person name="Banfield J.F."/>
        </authorList>
    </citation>
    <scope>NUCLEOTIDE SEQUENCE [LARGE SCALE GENOMIC DNA]</scope>
    <source>
        <strain evidence="3">CG_4_10_14_0_8_um_filter_42_10</strain>
    </source>
</reference>
<feature type="domain" description="Fibronectin type-III" evidence="2">
    <location>
        <begin position="170"/>
        <end position="267"/>
    </location>
</feature>